<dbReference type="EMBL" id="CP063450">
    <property type="protein sequence ID" value="QOV97238.1"/>
    <property type="molecule type" value="Genomic_DNA"/>
</dbReference>
<reference evidence="1 2" key="1">
    <citation type="submission" date="2020-10" db="EMBL/GenBank/DDBJ databases">
        <title>Whole genome sequence of oil-degrading bacteria Rhodococcus pyridinivorans strain 5Ap.</title>
        <authorList>
            <person name="Akhremchuk A.E."/>
            <person name="Valentovich L.N."/>
            <person name="Charniauskaya M.I."/>
            <person name="Bukliarevich H.A."/>
            <person name="Titok M.A."/>
        </authorList>
    </citation>
    <scope>NUCLEOTIDE SEQUENCE [LARGE SCALE GENOMIC DNA]</scope>
    <source>
        <strain evidence="1 2">5Ap</strain>
    </source>
</reference>
<name>A0A7M2XHM6_9NOCA</name>
<keyword evidence="1" id="KW-0238">DNA-binding</keyword>
<dbReference type="AlphaFoldDB" id="A0A7M2XHM6"/>
<accession>A0A7M2XHM6</accession>
<evidence type="ECO:0000313" key="1">
    <source>
        <dbReference type="EMBL" id="QOV97238.1"/>
    </source>
</evidence>
<sequence length="75" mass="8170">MARKAWTAEELRAQGLTVPARVAFEAAGIGETHGYRLAKSGELPFEVLKIGRKYRVPVASLLKCLGIENETKVTA</sequence>
<evidence type="ECO:0000313" key="2">
    <source>
        <dbReference type="Proteomes" id="UP000593818"/>
    </source>
</evidence>
<keyword evidence="2" id="KW-1185">Reference proteome</keyword>
<dbReference type="Proteomes" id="UP000593818">
    <property type="component" value="Chromosome"/>
</dbReference>
<gene>
    <name evidence="1" type="ORF">INP59_14810</name>
</gene>
<organism evidence="1 2">
    <name type="scientific">Rhodococcus pyridinivorans</name>
    <dbReference type="NCBI Taxonomy" id="103816"/>
    <lineage>
        <taxon>Bacteria</taxon>
        <taxon>Bacillati</taxon>
        <taxon>Actinomycetota</taxon>
        <taxon>Actinomycetes</taxon>
        <taxon>Mycobacteriales</taxon>
        <taxon>Nocardiaceae</taxon>
        <taxon>Rhodococcus</taxon>
    </lineage>
</organism>
<dbReference type="GO" id="GO:0003677">
    <property type="term" value="F:DNA binding"/>
    <property type="evidence" value="ECO:0007669"/>
    <property type="project" value="UniProtKB-KW"/>
</dbReference>
<proteinExistence type="predicted"/>
<protein>
    <submittedName>
        <fullName evidence="1">DNA-binding protein</fullName>
    </submittedName>
</protein>
<dbReference type="RefSeq" id="WP_193902268.1">
    <property type="nucleotide sequence ID" value="NZ_CP063450.1"/>
</dbReference>